<dbReference type="EMBL" id="JAPJDO010000004">
    <property type="protein sequence ID" value="MCX2936267.1"/>
    <property type="molecule type" value="Genomic_DNA"/>
</dbReference>
<keyword evidence="1" id="KW-0812">Transmembrane</keyword>
<feature type="transmembrane region" description="Helical" evidence="1">
    <location>
        <begin position="138"/>
        <end position="162"/>
    </location>
</feature>
<proteinExistence type="predicted"/>
<sequence>MIRQIEMDKGVAKAFTWSAAVVVVGLLVAQGFLMRFVPAPSPTLSAEELRQVFIDRRFAIQIGSIIQIIAWSFWATWGVVVSTFMRRMERGYPFLTYASIALVGGGSVFFLLIPMTWAVCAYRADEMDPQIIQFANDWVWFDWLFTWPPFAIWFFVIAAAIFKDHNVPTIYPRWVGYFNLWCGFLIFPAALIVFWKDGPFAYDGVGAFWFPVVIFFGEIVVMIVVSLKVINQQAAKLQADAEAGVPGVAYADVDNTRDRLAFTSPESSA</sequence>
<evidence type="ECO:0000313" key="2">
    <source>
        <dbReference type="EMBL" id="MCX2936267.1"/>
    </source>
</evidence>
<dbReference type="RefSeq" id="WP_265995996.1">
    <property type="nucleotide sequence ID" value="NZ_JAPJDN010000004.1"/>
</dbReference>
<evidence type="ECO:0008006" key="4">
    <source>
        <dbReference type="Google" id="ProtNLM"/>
    </source>
</evidence>
<accession>A0ABT3SA60</accession>
<evidence type="ECO:0000256" key="1">
    <source>
        <dbReference type="SAM" id="Phobius"/>
    </source>
</evidence>
<name>A0ABT3SA60_9MYCO</name>
<comment type="caution">
    <text evidence="2">The sequence shown here is derived from an EMBL/GenBank/DDBJ whole genome shotgun (WGS) entry which is preliminary data.</text>
</comment>
<organism evidence="2 3">
    <name type="scientific">Mycobacterium pinniadriaticum</name>
    <dbReference type="NCBI Taxonomy" id="2994102"/>
    <lineage>
        <taxon>Bacteria</taxon>
        <taxon>Bacillati</taxon>
        <taxon>Actinomycetota</taxon>
        <taxon>Actinomycetes</taxon>
        <taxon>Mycobacteriales</taxon>
        <taxon>Mycobacteriaceae</taxon>
        <taxon>Mycobacterium</taxon>
    </lineage>
</organism>
<reference evidence="2 3" key="1">
    <citation type="submission" date="2022-11" db="EMBL/GenBank/DDBJ databases">
        <title>Mycobacterium sp. nov.</title>
        <authorList>
            <person name="Papic B."/>
            <person name="Spicic S."/>
            <person name="Duvnjak S."/>
        </authorList>
    </citation>
    <scope>NUCLEOTIDE SEQUENCE [LARGE SCALE GENOMIC DNA]</scope>
    <source>
        <strain evidence="2 3">CVI_P4</strain>
    </source>
</reference>
<keyword evidence="1" id="KW-0472">Membrane</keyword>
<protein>
    <recommendedName>
        <fullName evidence="4">DUF4328 domain-containing protein</fullName>
    </recommendedName>
</protein>
<keyword evidence="1" id="KW-1133">Transmembrane helix</keyword>
<feature type="transmembrane region" description="Helical" evidence="1">
    <location>
        <begin position="58"/>
        <end position="82"/>
    </location>
</feature>
<gene>
    <name evidence="2" type="ORF">ORI27_06140</name>
</gene>
<feature type="transmembrane region" description="Helical" evidence="1">
    <location>
        <begin position="207"/>
        <end position="227"/>
    </location>
</feature>
<evidence type="ECO:0000313" key="3">
    <source>
        <dbReference type="Proteomes" id="UP001300745"/>
    </source>
</evidence>
<keyword evidence="3" id="KW-1185">Reference proteome</keyword>
<feature type="transmembrane region" description="Helical" evidence="1">
    <location>
        <begin position="94"/>
        <end position="118"/>
    </location>
</feature>
<feature type="transmembrane region" description="Helical" evidence="1">
    <location>
        <begin position="12"/>
        <end position="38"/>
    </location>
</feature>
<dbReference type="Proteomes" id="UP001300745">
    <property type="component" value="Unassembled WGS sequence"/>
</dbReference>
<feature type="transmembrane region" description="Helical" evidence="1">
    <location>
        <begin position="174"/>
        <end position="195"/>
    </location>
</feature>